<dbReference type="PANTHER" id="PTHR47221:SF6">
    <property type="entry name" value="FIBRINOGEN ALPHA CHAIN"/>
    <property type="match status" value="1"/>
</dbReference>
<dbReference type="PROSITE" id="PS51406">
    <property type="entry name" value="FIBRINOGEN_C_2"/>
    <property type="match status" value="1"/>
</dbReference>
<comment type="subcellular location">
    <subcellularLocation>
        <location evidence="1">Secreted</location>
    </subcellularLocation>
</comment>
<dbReference type="SUPFAM" id="SSF56496">
    <property type="entry name" value="Fibrinogen C-terminal domain-like"/>
    <property type="match status" value="1"/>
</dbReference>
<evidence type="ECO:0000256" key="3">
    <source>
        <dbReference type="ARBA" id="ARBA00022729"/>
    </source>
</evidence>
<evidence type="ECO:0000256" key="2">
    <source>
        <dbReference type="ARBA" id="ARBA00022525"/>
    </source>
</evidence>
<evidence type="ECO:0000256" key="4">
    <source>
        <dbReference type="ARBA" id="ARBA00023054"/>
    </source>
</evidence>
<evidence type="ECO:0000256" key="6">
    <source>
        <dbReference type="ARBA" id="ARBA00023180"/>
    </source>
</evidence>
<dbReference type="CDD" id="cd00087">
    <property type="entry name" value="FReD"/>
    <property type="match status" value="1"/>
</dbReference>
<dbReference type="Gene3D" id="4.10.530.10">
    <property type="entry name" value="Gamma-fibrinogen Carboxyl Terminal Fragment, domain 2"/>
    <property type="match status" value="1"/>
</dbReference>
<dbReference type="AlphaFoldDB" id="A0A7M4DXD9"/>
<dbReference type="Gene3D" id="3.90.215.10">
    <property type="entry name" value="Gamma Fibrinogen, chain A, domain 1"/>
    <property type="match status" value="1"/>
</dbReference>
<reference evidence="8" key="1">
    <citation type="submission" date="2025-08" db="UniProtKB">
        <authorList>
            <consortium name="Ensembl"/>
        </authorList>
    </citation>
    <scope>IDENTIFICATION</scope>
</reference>
<dbReference type="GO" id="GO:0042730">
    <property type="term" value="P:fibrinolysis"/>
    <property type="evidence" value="ECO:0007669"/>
    <property type="project" value="TreeGrafter"/>
</dbReference>
<dbReference type="PANTHER" id="PTHR47221">
    <property type="entry name" value="FIBRINOGEN ALPHA CHAIN"/>
    <property type="match status" value="1"/>
</dbReference>
<evidence type="ECO:0000256" key="1">
    <source>
        <dbReference type="ARBA" id="ARBA00004613"/>
    </source>
</evidence>
<dbReference type="InterPro" id="IPR014716">
    <property type="entry name" value="Fibrinogen_a/b/g_C_1"/>
</dbReference>
<dbReference type="OMA" id="NMHDNMR"/>
<proteinExistence type="predicted"/>
<organism evidence="8 9">
    <name type="scientific">Crocodylus porosus</name>
    <name type="common">Saltwater crocodile</name>
    <name type="synonym">Estuarine crocodile</name>
    <dbReference type="NCBI Taxonomy" id="8502"/>
    <lineage>
        <taxon>Eukaryota</taxon>
        <taxon>Metazoa</taxon>
        <taxon>Chordata</taxon>
        <taxon>Craniata</taxon>
        <taxon>Vertebrata</taxon>
        <taxon>Euteleostomi</taxon>
        <taxon>Archelosauria</taxon>
        <taxon>Archosauria</taxon>
        <taxon>Crocodylia</taxon>
        <taxon>Longirostres</taxon>
        <taxon>Crocodylidae</taxon>
        <taxon>Crocodylus</taxon>
    </lineage>
</organism>
<dbReference type="SMART" id="SM00186">
    <property type="entry name" value="FBG"/>
    <property type="match status" value="1"/>
</dbReference>
<name>A0A7M4DXD9_CROPO</name>
<dbReference type="Ensembl" id="ENSCPRT00005001474.1">
    <property type="protein sequence ID" value="ENSCPRP00005001260.1"/>
    <property type="gene ID" value="ENSCPRG00005000965.1"/>
</dbReference>
<dbReference type="GO" id="GO:0005577">
    <property type="term" value="C:fibrinogen complex"/>
    <property type="evidence" value="ECO:0007669"/>
    <property type="project" value="TreeGrafter"/>
</dbReference>
<dbReference type="InterPro" id="IPR037579">
    <property type="entry name" value="FIB_ANG-like"/>
</dbReference>
<keyword evidence="2" id="KW-0964">Secreted</keyword>
<accession>A0A7M4DXD9</accession>
<protein>
    <recommendedName>
        <fullName evidence="7">Fibrinogen C-terminal domain-containing protein</fullName>
    </recommendedName>
</protein>
<dbReference type="GO" id="GO:0070527">
    <property type="term" value="P:platelet aggregation"/>
    <property type="evidence" value="ECO:0007669"/>
    <property type="project" value="TreeGrafter"/>
</dbReference>
<dbReference type="GO" id="GO:0030674">
    <property type="term" value="F:protein-macromolecule adaptor activity"/>
    <property type="evidence" value="ECO:0007669"/>
    <property type="project" value="TreeGrafter"/>
</dbReference>
<keyword evidence="5" id="KW-1015">Disulfide bond</keyword>
<dbReference type="InterPro" id="IPR002181">
    <property type="entry name" value="Fibrinogen_a/b/g_C_dom"/>
</dbReference>
<keyword evidence="4" id="KW-0175">Coiled coil</keyword>
<dbReference type="InterPro" id="IPR036056">
    <property type="entry name" value="Fibrinogen-like_C"/>
</dbReference>
<dbReference type="Pfam" id="PF00147">
    <property type="entry name" value="Fibrinogen_C"/>
    <property type="match status" value="1"/>
</dbReference>
<evidence type="ECO:0000313" key="8">
    <source>
        <dbReference type="Ensembl" id="ENSCPRP00005001260.1"/>
    </source>
</evidence>
<evidence type="ECO:0000313" key="9">
    <source>
        <dbReference type="Proteomes" id="UP000594220"/>
    </source>
</evidence>
<sequence>MKAGCCQLQSMQESPAFISFCSLVYHFTFKRDCEELFQTGHTKNGLYIIQPEGSRKLVVQCYMDGCNGWTMIQTNSHNTEITWTEAWTTYKYGFGNLEKDHWLGNEYIHLITKQKLYKVRIDLTNANGVPRYAEYDSFFLADEGDFYKLKLGMYEGNAGDSLSSPMTKNMHDNMRFSAKDRDNDRSSHTNCADVHGGGWWFDSCGLWLLEGVRGSWLVNAAELSGLPTQITARL</sequence>
<keyword evidence="9" id="KW-1185">Reference proteome</keyword>
<evidence type="ECO:0000256" key="5">
    <source>
        <dbReference type="ARBA" id="ARBA00023157"/>
    </source>
</evidence>
<dbReference type="Proteomes" id="UP000594220">
    <property type="component" value="Unplaced"/>
</dbReference>
<dbReference type="GeneTree" id="ENSGT00940000164423"/>
<evidence type="ECO:0000259" key="7">
    <source>
        <dbReference type="PROSITE" id="PS51406"/>
    </source>
</evidence>
<keyword evidence="6" id="KW-0325">Glycoprotein</keyword>
<feature type="domain" description="Fibrinogen C-terminal" evidence="7">
    <location>
        <begin position="24"/>
        <end position="205"/>
    </location>
</feature>
<dbReference type="GO" id="GO:0072377">
    <property type="term" value="P:blood coagulation, common pathway"/>
    <property type="evidence" value="ECO:0007669"/>
    <property type="project" value="TreeGrafter"/>
</dbReference>
<reference evidence="8" key="2">
    <citation type="submission" date="2025-09" db="UniProtKB">
        <authorList>
            <consortium name="Ensembl"/>
        </authorList>
    </citation>
    <scope>IDENTIFICATION</scope>
</reference>
<keyword evidence="3" id="KW-0732">Signal</keyword>
<dbReference type="GO" id="GO:0005201">
    <property type="term" value="F:extracellular matrix structural constituent"/>
    <property type="evidence" value="ECO:0007669"/>
    <property type="project" value="TreeGrafter"/>
</dbReference>
<dbReference type="GO" id="GO:0034116">
    <property type="term" value="P:positive regulation of heterotypic cell-cell adhesion"/>
    <property type="evidence" value="ECO:0007669"/>
    <property type="project" value="TreeGrafter"/>
</dbReference>